<dbReference type="SUPFAM" id="SSF46785">
    <property type="entry name" value="Winged helix' DNA-binding domain"/>
    <property type="match status" value="1"/>
</dbReference>
<organism evidence="3 4">
    <name type="scientific">Rathayibacter iranicus NCPPB 2253 = VKM Ac-1602</name>
    <dbReference type="NCBI Taxonomy" id="1328868"/>
    <lineage>
        <taxon>Bacteria</taxon>
        <taxon>Bacillati</taxon>
        <taxon>Actinomycetota</taxon>
        <taxon>Actinomycetes</taxon>
        <taxon>Micrococcales</taxon>
        <taxon>Microbacteriaceae</taxon>
        <taxon>Rathayibacter</taxon>
    </lineage>
</organism>
<protein>
    <submittedName>
        <fullName evidence="3">HTH transcriptional regulator</fullName>
    </submittedName>
</protein>
<sequence length="481" mass="52293">MTLDLLALDAQSRMAAPEGKTREYKRDLSSPAKPLRTIVAFANSAGGHLIIGVSDDGTVVGVTDPFAEEERIASLIADTIEPQLVPAIDLATVGNRTVLIVDVPLSTRRPHYVRAQGMNGGVYVRLGSTTRQADPALVAELERTARGVAFEDLPEPRASLTDLDLARLGEVRGRATTAQDLVSLGLAVLQGTRVVPTHAGILASCPDPTRFLPSAWIQCGRLRGADGTDLFDQIEIHKPLPEAVEDVMAFLTKHAYRSGVFGSARRKDVYSIPVEAVREVVVNALVHASFAERSTPIRVGFYDTRIVVESPGGLLPGMTVETMRGVSRLRNPSLARIFRDAGLIEQWGSGVNRVYSEIAKAGLPAPEIEEIMDRVRVTIHVVDHSSSPRPMERDASASSKDRRYDGRYDVRMLSAAVAGPVHRDVLLAAVGLKPLSQNYTRHVAPLLEAGLLAMTVPDKPRSKSQRYRITDAGREFLEVTR</sequence>
<dbReference type="Pfam" id="PF21247">
    <property type="entry name" value="Fic-like_C"/>
    <property type="match status" value="1"/>
</dbReference>
<dbReference type="InterPro" id="IPR038461">
    <property type="entry name" value="Schlafen_AlbA_2_dom_sf"/>
</dbReference>
<feature type="domain" description="Schlafen AlbA-2" evidence="1">
    <location>
        <begin position="18"/>
        <end position="133"/>
    </location>
</feature>
<dbReference type="Pfam" id="PF13749">
    <property type="entry name" value="HATPase_c_4"/>
    <property type="match status" value="1"/>
</dbReference>
<dbReference type="Pfam" id="PF04326">
    <property type="entry name" value="SLFN_AlbA_2"/>
    <property type="match status" value="1"/>
</dbReference>
<dbReference type="EMBL" id="QGDV01000012">
    <property type="protein sequence ID" value="PWJ62271.1"/>
    <property type="molecule type" value="Genomic_DNA"/>
</dbReference>
<dbReference type="PANTHER" id="PTHR30595">
    <property type="entry name" value="GLPR-RELATED TRANSCRIPTIONAL REPRESSOR"/>
    <property type="match status" value="1"/>
</dbReference>
<dbReference type="RefSeq" id="WP_202129909.1">
    <property type="nucleotide sequence ID" value="NZ_QGDV01000012.1"/>
</dbReference>
<dbReference type="InterPro" id="IPR038475">
    <property type="entry name" value="RecG_C_sf"/>
</dbReference>
<proteinExistence type="predicted"/>
<evidence type="ECO:0000313" key="3">
    <source>
        <dbReference type="EMBL" id="PWJ62271.1"/>
    </source>
</evidence>
<reference evidence="3 4" key="1">
    <citation type="submission" date="2018-03" db="EMBL/GenBank/DDBJ databases">
        <title>Genomic Encyclopedia of Type Strains, Phase III (KMG-III): the genomes of soil and plant-associated and newly described type strains.</title>
        <authorList>
            <person name="Whitman W."/>
        </authorList>
    </citation>
    <scope>NUCLEOTIDE SEQUENCE [LARGE SCALE GENOMIC DNA]</scope>
    <source>
        <strain evidence="3 4">VKM Ac-1602</strain>
    </source>
</reference>
<evidence type="ECO:0000259" key="1">
    <source>
        <dbReference type="Pfam" id="PF04326"/>
    </source>
</evidence>
<gene>
    <name evidence="3" type="ORF">B0H03_11289</name>
</gene>
<evidence type="ECO:0000313" key="4">
    <source>
        <dbReference type="Proteomes" id="UP000245674"/>
    </source>
</evidence>
<keyword evidence="4" id="KW-1185">Reference proteome</keyword>
<name>A0ABX5LA55_9MICO</name>
<dbReference type="InterPro" id="IPR007421">
    <property type="entry name" value="Schlafen_AlbA_2_dom"/>
</dbReference>
<feature type="domain" description="Filamentation induced by cAMP protein Fic-like C-terminal" evidence="2">
    <location>
        <begin position="410"/>
        <end position="470"/>
    </location>
</feature>
<dbReference type="Gene3D" id="3.30.565.60">
    <property type="match status" value="1"/>
</dbReference>
<evidence type="ECO:0000259" key="2">
    <source>
        <dbReference type="Pfam" id="PF21247"/>
    </source>
</evidence>
<comment type="caution">
    <text evidence="3">The sequence shown here is derived from an EMBL/GenBank/DDBJ whole genome shotgun (WGS) entry which is preliminary data.</text>
</comment>
<accession>A0ABX5LA55</accession>
<dbReference type="InterPro" id="IPR036390">
    <property type="entry name" value="WH_DNA-bd_sf"/>
</dbReference>
<dbReference type="Gene3D" id="3.30.950.30">
    <property type="entry name" value="Schlafen, AAA domain"/>
    <property type="match status" value="1"/>
</dbReference>
<dbReference type="InterPro" id="IPR049514">
    <property type="entry name" value="Fic-like_C"/>
</dbReference>
<dbReference type="PANTHER" id="PTHR30595:SF6">
    <property type="entry name" value="SCHLAFEN ALBA-2 DOMAIN-CONTAINING PROTEIN"/>
    <property type="match status" value="1"/>
</dbReference>
<dbReference type="Proteomes" id="UP000245674">
    <property type="component" value="Unassembled WGS sequence"/>
</dbReference>